<evidence type="ECO:0000313" key="1">
    <source>
        <dbReference type="EMBL" id="MBF8435516.1"/>
    </source>
</evidence>
<dbReference type="Proteomes" id="UP000621436">
    <property type="component" value="Unassembled WGS sequence"/>
</dbReference>
<reference evidence="1" key="1">
    <citation type="submission" date="2020-11" db="EMBL/GenBank/DDBJ databases">
        <title>Halonatronomonas betainensis gen. nov., sp. nov. a novel haloalkaliphilic representative of the family Halanaerobiacae capable of betaine degradation.</title>
        <authorList>
            <person name="Boltyanskaya Y."/>
            <person name="Kevbrin V."/>
            <person name="Detkova E."/>
            <person name="Grouzdev D.S."/>
            <person name="Koziaeva V."/>
            <person name="Zhilina T."/>
        </authorList>
    </citation>
    <scope>NUCLEOTIDE SEQUENCE</scope>
    <source>
        <strain evidence="1">Z-7014</strain>
    </source>
</reference>
<keyword evidence="2" id="KW-1185">Reference proteome</keyword>
<comment type="caution">
    <text evidence="1">The sequence shown here is derived from an EMBL/GenBank/DDBJ whole genome shotgun (WGS) entry which is preliminary data.</text>
</comment>
<dbReference type="RefSeq" id="WP_270452144.1">
    <property type="nucleotide sequence ID" value="NZ_JADPIE010000001.1"/>
</dbReference>
<evidence type="ECO:0008006" key="3">
    <source>
        <dbReference type="Google" id="ProtNLM"/>
    </source>
</evidence>
<proteinExistence type="predicted"/>
<dbReference type="AlphaFoldDB" id="A0A931APM5"/>
<name>A0A931APM5_9FIRM</name>
<accession>A0A931APM5</accession>
<evidence type="ECO:0000313" key="2">
    <source>
        <dbReference type="Proteomes" id="UP000621436"/>
    </source>
</evidence>
<dbReference type="EMBL" id="JADPIE010000001">
    <property type="protein sequence ID" value="MBF8435516.1"/>
    <property type="molecule type" value="Genomic_DNA"/>
</dbReference>
<protein>
    <recommendedName>
        <fullName evidence="3">Polymer-forming cytoskeletal protein</fullName>
    </recommendedName>
</protein>
<organism evidence="1 2">
    <name type="scientific">Halonatronomonas betaini</name>
    <dbReference type="NCBI Taxonomy" id="2778430"/>
    <lineage>
        <taxon>Bacteria</taxon>
        <taxon>Bacillati</taxon>
        <taxon>Bacillota</taxon>
        <taxon>Clostridia</taxon>
        <taxon>Halanaerobiales</taxon>
        <taxon>Halarsenatibacteraceae</taxon>
        <taxon>Halonatronomonas</taxon>
    </lineage>
</organism>
<gene>
    <name evidence="1" type="ORF">I0Q91_00360</name>
</gene>
<sequence length="307" mass="35248">MNINDYDIDVIQSGENYIMSESVNCKKNIIVENSIIFLKDLITSENVSARYDMVILGDCYAKEVQVNGNMICLGDLKVDRYIDVGGKLSVFGKSDIKKGIIEADIVFVGSCFLENTNINSNYIVKGDDNGECKNFKLDFGYEDIQKFLKGQGSLNYSLDNSLLLQNKIKKYIKRSEGDLEFDGINILLKKLSKFNHEFKEAYKFYSKVSELSFLNKITEVNDLFDLLIIQEEIPEFISNIGLVNDVLNHFIKNKNNVQIKKINLDNIDIKKLSKMIYLLKKNKKNLDNELYENLSDKLLNEAINYLN</sequence>